<protein>
    <recommendedName>
        <fullName evidence="4">DUF4871 domain-containing protein</fullName>
    </recommendedName>
</protein>
<evidence type="ECO:0000256" key="1">
    <source>
        <dbReference type="SAM" id="SignalP"/>
    </source>
</evidence>
<keyword evidence="1" id="KW-0732">Signal</keyword>
<evidence type="ECO:0000313" key="3">
    <source>
        <dbReference type="Proteomes" id="UP000199159"/>
    </source>
</evidence>
<evidence type="ECO:0000313" key="2">
    <source>
        <dbReference type="EMBL" id="SDP96592.1"/>
    </source>
</evidence>
<feature type="signal peptide" evidence="1">
    <location>
        <begin position="1"/>
        <end position="19"/>
    </location>
</feature>
<keyword evidence="3" id="KW-1185">Reference proteome</keyword>
<dbReference type="Proteomes" id="UP000199159">
    <property type="component" value="Unassembled WGS sequence"/>
</dbReference>
<dbReference type="Gene3D" id="2.60.40.3830">
    <property type="match status" value="1"/>
</dbReference>
<dbReference type="InterPro" id="IPR032366">
    <property type="entry name" value="DUF4871"/>
</dbReference>
<reference evidence="3" key="1">
    <citation type="submission" date="2016-10" db="EMBL/GenBank/DDBJ databases">
        <authorList>
            <person name="Varghese N."/>
            <person name="Submissions S."/>
        </authorList>
    </citation>
    <scope>NUCLEOTIDE SEQUENCE [LARGE SCALE GENOMIC DNA]</scope>
    <source>
        <strain evidence="3">IBRC-M10078</strain>
    </source>
</reference>
<feature type="chain" id="PRO_5011461717" description="DUF4871 domain-containing protein" evidence="1">
    <location>
        <begin position="20"/>
        <end position="149"/>
    </location>
</feature>
<proteinExistence type="predicted"/>
<dbReference type="RefSeq" id="WP_238457352.1">
    <property type="nucleotide sequence ID" value="NZ_FNJU01000022.1"/>
</dbReference>
<dbReference type="Pfam" id="PF16167">
    <property type="entry name" value="DUF4871"/>
    <property type="match status" value="1"/>
</dbReference>
<name>A0A1H0X105_9BACI</name>
<gene>
    <name evidence="2" type="ORF">SAMN05216565_12210</name>
</gene>
<dbReference type="EMBL" id="FNJU01000022">
    <property type="protein sequence ID" value="SDP96592.1"/>
    <property type="molecule type" value="Genomic_DNA"/>
</dbReference>
<evidence type="ECO:0008006" key="4">
    <source>
        <dbReference type="Google" id="ProtNLM"/>
    </source>
</evidence>
<sequence>MKKVTLMCILFCIVLYISACNTEETIKEEKWEDNSPTFTNEYGEMFGKEGSIGIIGSKTITENGQKWMWHFWGTEDISYKEWEVKALKQGEEESIYPIKNKDVEISPRGDEINGHARSSVLFPSSGLWKLKVYIDGEFYDEIIVDINQE</sequence>
<organism evidence="2 3">
    <name type="scientific">Litchfieldia salsa</name>
    <dbReference type="NCBI Taxonomy" id="930152"/>
    <lineage>
        <taxon>Bacteria</taxon>
        <taxon>Bacillati</taxon>
        <taxon>Bacillota</taxon>
        <taxon>Bacilli</taxon>
        <taxon>Bacillales</taxon>
        <taxon>Bacillaceae</taxon>
        <taxon>Litchfieldia</taxon>
    </lineage>
</organism>
<accession>A0A1H0X105</accession>
<dbReference type="AlphaFoldDB" id="A0A1H0X105"/>